<comment type="caution">
    <text evidence="1">The sequence shown here is derived from an EMBL/GenBank/DDBJ whole genome shotgun (WGS) entry which is preliminary data.</text>
</comment>
<gene>
    <name evidence="1" type="ORF">EZS28_005968</name>
</gene>
<accession>A0A5J4WVA1</accession>
<reference evidence="1 2" key="1">
    <citation type="submission" date="2019-03" db="EMBL/GenBank/DDBJ databases">
        <title>Single cell metagenomics reveals metabolic interactions within the superorganism composed of flagellate Streblomastix strix and complex community of Bacteroidetes bacteria on its surface.</title>
        <authorList>
            <person name="Treitli S.C."/>
            <person name="Kolisko M."/>
            <person name="Husnik F."/>
            <person name="Keeling P."/>
            <person name="Hampl V."/>
        </authorList>
    </citation>
    <scope>NUCLEOTIDE SEQUENCE [LARGE SCALE GENOMIC DNA]</scope>
    <source>
        <strain evidence="1">ST1C</strain>
    </source>
</reference>
<dbReference type="AlphaFoldDB" id="A0A5J4WVA1"/>
<proteinExistence type="predicted"/>
<name>A0A5J4WVA1_9EUKA</name>
<evidence type="ECO:0000313" key="2">
    <source>
        <dbReference type="Proteomes" id="UP000324800"/>
    </source>
</evidence>
<dbReference type="EMBL" id="SNRW01000941">
    <property type="protein sequence ID" value="KAA6398502.1"/>
    <property type="molecule type" value="Genomic_DNA"/>
</dbReference>
<evidence type="ECO:0000313" key="1">
    <source>
        <dbReference type="EMBL" id="KAA6398502.1"/>
    </source>
</evidence>
<protein>
    <submittedName>
        <fullName evidence="1">Uncharacterized protein</fullName>
    </submittedName>
</protein>
<dbReference type="Proteomes" id="UP000324800">
    <property type="component" value="Unassembled WGS sequence"/>
</dbReference>
<organism evidence="1 2">
    <name type="scientific">Streblomastix strix</name>
    <dbReference type="NCBI Taxonomy" id="222440"/>
    <lineage>
        <taxon>Eukaryota</taxon>
        <taxon>Metamonada</taxon>
        <taxon>Preaxostyla</taxon>
        <taxon>Oxymonadida</taxon>
        <taxon>Streblomastigidae</taxon>
        <taxon>Streblomastix</taxon>
    </lineage>
</organism>
<sequence length="224" mass="26013">MEQLWECETPQQHCPISLIPAVIYKVELEQVKGIIIAPIWRGQVWWTALMRITIHWKKLLDSQSVLKEGVWMKRNKQKLPPGKIGIFMVDGERKQSNYSTSAYYIQYQQDNQYKEQQKDGTEAGRDTHPLQQYLQSIELNKLKTVLQLSTLEQRYPAIANYITYLKPLESDACIIQAKNSNSTVFELMGKQIIFKGNKRFEQLMNKHVNRATKNGRSIKGGIVN</sequence>